<sequence length="407" mass="48163">MDGLNSYSSPSQSYLSDKFYTRSSSDDLVVNGRAWLYFVDLFQFYQRISIVRGRYSSRVTMNKLTPTYEFLHEEKTKELLKVFKGERTGWVLVGSKKYCFPSNYVEQGEGFYNFQARSTDTWVASYPRSGTTLTQELVWLLCNNLDYDTAKTKYLTRRFPFLEFSLFNHPEITKELIEMNKDDLTKQQLCKSIAKPGYEILEEMSSPRFIKTHFPFSLLPNILECGCKIIYIARNPKDVCVSWYNLCKDIKTMGYIGTFEQFWNYFQNGITPWNPYWIHLKEAWAVKEHPNVLFIFYEEMQENFLQTVKKIATFLGKEYSDDQLNELVTYLDIKNFRTNPMVNLSDLKECKVIEKETFVRQGRSGGWKDFFTPNLEIEANQWIIENLKNTDMRFPNFNNNLDFNLTK</sequence>
<comment type="similarity">
    <text evidence="1">Belongs to the sulfotransferase 1 family.</text>
</comment>
<proteinExistence type="inferred from homology"/>
<reference evidence="4" key="1">
    <citation type="journal article" date="2020" name="G3 (Bethesda)">
        <title>High-Quality Assemblies for Three Invasive Social Wasps from the &lt;i&gt;Vespula&lt;/i&gt; Genus.</title>
        <authorList>
            <person name="Harrop T.W.R."/>
            <person name="Guhlin J."/>
            <person name="McLaughlin G.M."/>
            <person name="Permina E."/>
            <person name="Stockwell P."/>
            <person name="Gilligan J."/>
            <person name="Le Lec M.F."/>
            <person name="Gruber M.A.M."/>
            <person name="Quinn O."/>
            <person name="Lovegrove M."/>
            <person name="Duncan E.J."/>
            <person name="Remnant E.J."/>
            <person name="Van Eeckhoven J."/>
            <person name="Graham B."/>
            <person name="Knapp R.A."/>
            <person name="Langford K.W."/>
            <person name="Kronenberg Z."/>
            <person name="Press M.O."/>
            <person name="Eacker S.M."/>
            <person name="Wilson-Rankin E.E."/>
            <person name="Purcell J."/>
            <person name="Lester P.J."/>
            <person name="Dearden P.K."/>
        </authorList>
    </citation>
    <scope>NUCLEOTIDE SEQUENCE</scope>
    <source>
        <strain evidence="4">Volc-1</strain>
    </source>
</reference>
<keyword evidence="2" id="KW-0808">Transferase</keyword>
<accession>A0A834UE56</accession>
<dbReference type="PANTHER" id="PTHR11783">
    <property type="entry name" value="SULFOTRANSFERASE SULT"/>
    <property type="match status" value="1"/>
</dbReference>
<evidence type="ECO:0000313" key="4">
    <source>
        <dbReference type="EMBL" id="KAF7434120.1"/>
    </source>
</evidence>
<protein>
    <recommendedName>
        <fullName evidence="3">Sulfotransferase domain-containing protein</fullName>
    </recommendedName>
</protein>
<dbReference type="Pfam" id="PF00685">
    <property type="entry name" value="Sulfotransfer_1"/>
    <property type="match status" value="1"/>
</dbReference>
<evidence type="ECO:0000259" key="3">
    <source>
        <dbReference type="Pfam" id="PF00685"/>
    </source>
</evidence>
<dbReference type="EMBL" id="JACSDY010000002">
    <property type="protein sequence ID" value="KAF7434120.1"/>
    <property type="molecule type" value="Genomic_DNA"/>
</dbReference>
<evidence type="ECO:0000256" key="1">
    <source>
        <dbReference type="ARBA" id="ARBA00005771"/>
    </source>
</evidence>
<evidence type="ECO:0000313" key="5">
    <source>
        <dbReference type="Proteomes" id="UP000600918"/>
    </source>
</evidence>
<evidence type="ECO:0000256" key="2">
    <source>
        <dbReference type="ARBA" id="ARBA00022679"/>
    </source>
</evidence>
<dbReference type="InterPro" id="IPR027417">
    <property type="entry name" value="P-loop_NTPase"/>
</dbReference>
<dbReference type="AlphaFoldDB" id="A0A834UE56"/>
<comment type="caution">
    <text evidence="4">The sequence shown here is derived from an EMBL/GenBank/DDBJ whole genome shotgun (WGS) entry which is preliminary data.</text>
</comment>
<keyword evidence="5" id="KW-1185">Reference proteome</keyword>
<feature type="domain" description="Sulfotransferase" evidence="3">
    <location>
        <begin position="119"/>
        <end position="390"/>
    </location>
</feature>
<dbReference type="GO" id="GO:0008146">
    <property type="term" value="F:sulfotransferase activity"/>
    <property type="evidence" value="ECO:0007669"/>
    <property type="project" value="InterPro"/>
</dbReference>
<dbReference type="Gene3D" id="3.40.50.300">
    <property type="entry name" value="P-loop containing nucleotide triphosphate hydrolases"/>
    <property type="match status" value="1"/>
</dbReference>
<dbReference type="SUPFAM" id="SSF52540">
    <property type="entry name" value="P-loop containing nucleoside triphosphate hydrolases"/>
    <property type="match status" value="1"/>
</dbReference>
<dbReference type="Proteomes" id="UP000600918">
    <property type="component" value="Unassembled WGS sequence"/>
</dbReference>
<gene>
    <name evidence="4" type="ORF">H0235_002311</name>
</gene>
<organism evidence="4 5">
    <name type="scientific">Vespula pensylvanica</name>
    <name type="common">Western yellow jacket</name>
    <name type="synonym">Wasp</name>
    <dbReference type="NCBI Taxonomy" id="30213"/>
    <lineage>
        <taxon>Eukaryota</taxon>
        <taxon>Metazoa</taxon>
        <taxon>Ecdysozoa</taxon>
        <taxon>Arthropoda</taxon>
        <taxon>Hexapoda</taxon>
        <taxon>Insecta</taxon>
        <taxon>Pterygota</taxon>
        <taxon>Neoptera</taxon>
        <taxon>Endopterygota</taxon>
        <taxon>Hymenoptera</taxon>
        <taxon>Apocrita</taxon>
        <taxon>Aculeata</taxon>
        <taxon>Vespoidea</taxon>
        <taxon>Vespidae</taxon>
        <taxon>Vespinae</taxon>
        <taxon>Vespula</taxon>
    </lineage>
</organism>
<name>A0A834UE56_VESPE</name>
<dbReference type="InterPro" id="IPR000863">
    <property type="entry name" value="Sulfotransferase_dom"/>
</dbReference>